<comment type="caution">
    <text evidence="1">The sequence shown here is derived from an EMBL/GenBank/DDBJ whole genome shotgun (WGS) entry which is preliminary data.</text>
</comment>
<gene>
    <name evidence="1" type="ORF">LEP1GSC179_1881</name>
</gene>
<dbReference type="AlphaFoldDB" id="A0A0E2BRZ0"/>
<sequence>MRRLLEFHKFYRPENRYRSFGENDEASSQNGIFFTEKSRSFLKVGE</sequence>
<dbReference type="EMBL" id="AHON02000032">
    <property type="protein sequence ID" value="EKO34222.1"/>
    <property type="molecule type" value="Genomic_DNA"/>
</dbReference>
<name>A0A0E2BRZ0_9LEPT</name>
<reference evidence="1" key="1">
    <citation type="submission" date="2012-10" db="EMBL/GenBank/DDBJ databases">
        <authorList>
            <person name="Harkins D.M."/>
            <person name="Durkin A.S."/>
            <person name="Brinkac L.M."/>
            <person name="Haft D.H."/>
            <person name="Selengut J.D."/>
            <person name="Sanka R."/>
            <person name="DePew J."/>
            <person name="Purushe J."/>
            <person name="Matthias M.A."/>
            <person name="Vinetz J.M."/>
            <person name="Sutton G.G."/>
            <person name="Nierman W.C."/>
            <person name="Fouts D.E."/>
        </authorList>
    </citation>
    <scope>NUCLEOTIDE SEQUENCE [LARGE SCALE GENOMIC DNA]</scope>
    <source>
        <strain evidence="1">MOR084</strain>
    </source>
</reference>
<keyword evidence="2" id="KW-1185">Reference proteome</keyword>
<evidence type="ECO:0000313" key="2">
    <source>
        <dbReference type="Proteomes" id="UP000006329"/>
    </source>
</evidence>
<protein>
    <submittedName>
        <fullName evidence="1">Uncharacterized protein</fullName>
    </submittedName>
</protein>
<accession>A0A0E2BRZ0</accession>
<dbReference type="Proteomes" id="UP000006329">
    <property type="component" value="Unassembled WGS sequence"/>
</dbReference>
<evidence type="ECO:0000313" key="1">
    <source>
        <dbReference type="EMBL" id="EKO34222.1"/>
    </source>
</evidence>
<organism evidence="1 2">
    <name type="scientific">Leptospira santarosai str. MOR084</name>
    <dbReference type="NCBI Taxonomy" id="1049984"/>
    <lineage>
        <taxon>Bacteria</taxon>
        <taxon>Pseudomonadati</taxon>
        <taxon>Spirochaetota</taxon>
        <taxon>Spirochaetia</taxon>
        <taxon>Leptospirales</taxon>
        <taxon>Leptospiraceae</taxon>
        <taxon>Leptospira</taxon>
    </lineage>
</organism>
<proteinExistence type="predicted"/>